<dbReference type="PANTHER" id="PTHR33908">
    <property type="entry name" value="MANNOSYLTRANSFERASE YKCB-RELATED"/>
    <property type="match status" value="1"/>
</dbReference>
<evidence type="ECO:0000256" key="8">
    <source>
        <dbReference type="SAM" id="Phobius"/>
    </source>
</evidence>
<gene>
    <name evidence="10" type="primary">arnT_13</name>
    <name evidence="10" type="ORF">SDC9_76599</name>
</gene>
<evidence type="ECO:0000256" key="5">
    <source>
        <dbReference type="ARBA" id="ARBA00022692"/>
    </source>
</evidence>
<keyword evidence="7 8" id="KW-0472">Membrane</keyword>
<evidence type="ECO:0000256" key="1">
    <source>
        <dbReference type="ARBA" id="ARBA00004651"/>
    </source>
</evidence>
<dbReference type="InterPro" id="IPR038731">
    <property type="entry name" value="RgtA/B/C-like"/>
</dbReference>
<comment type="subcellular location">
    <subcellularLocation>
        <location evidence="1">Cell membrane</location>
        <topology evidence="1">Multi-pass membrane protein</topology>
    </subcellularLocation>
</comment>
<dbReference type="AlphaFoldDB" id="A0A644YP52"/>
<dbReference type="EC" id="2.4.2.43" evidence="10"/>
<feature type="transmembrane region" description="Helical" evidence="8">
    <location>
        <begin position="213"/>
        <end position="233"/>
    </location>
</feature>
<evidence type="ECO:0000256" key="7">
    <source>
        <dbReference type="ARBA" id="ARBA00023136"/>
    </source>
</evidence>
<accession>A0A644YP52</accession>
<organism evidence="10">
    <name type="scientific">bioreactor metagenome</name>
    <dbReference type="NCBI Taxonomy" id="1076179"/>
    <lineage>
        <taxon>unclassified sequences</taxon>
        <taxon>metagenomes</taxon>
        <taxon>ecological metagenomes</taxon>
    </lineage>
</organism>
<feature type="transmembrane region" description="Helical" evidence="8">
    <location>
        <begin position="353"/>
        <end position="376"/>
    </location>
</feature>
<proteinExistence type="predicted"/>
<evidence type="ECO:0000256" key="3">
    <source>
        <dbReference type="ARBA" id="ARBA00022676"/>
    </source>
</evidence>
<keyword evidence="3 10" id="KW-0328">Glycosyltransferase</keyword>
<keyword evidence="2" id="KW-1003">Cell membrane</keyword>
<keyword evidence="5 8" id="KW-0812">Transmembrane</keyword>
<protein>
    <submittedName>
        <fullName evidence="10">Undecaprenyl phosphate-alpha-4-amino-4-deoxy-L-arabinose arabinosyl transferase</fullName>
        <ecNumber evidence="10">2.4.2.43</ecNumber>
    </submittedName>
</protein>
<dbReference type="GO" id="GO:0103015">
    <property type="term" value="F:4-amino-4-deoxy-L-arabinose transferase activity"/>
    <property type="evidence" value="ECO:0007669"/>
    <property type="project" value="UniProtKB-EC"/>
</dbReference>
<sequence length="554" mass="64314">MKPIMISDQIKHLALLLLVCFFSFFVHNDFIPADLMESRNLATAQEMVALENYLAPTMNGELRLEKPPLPTWIAACVNHIKPHSLSAQRYAAGVAATLMVVFLYLVVRQLSKNSTVSFVCALILATCYNVIMMGRTATWDIYCHSFMLGAIFFFIKALSHEGPQWRFFVFTGLFMGLSFLSKGPVSFFALLIPFIIAYLVTWHPSFKGKMKPIIAMILVCLMVSFWWPVYIYIFHRDWGVHIANKESSSWLNHNVRPWYYYWQFPAEAGIWALFWVTSLVWPYWRKRFSQIHLHKIYLFSILWTVVSLILLSLIPEKKTRYLLPLLIPGAINVGLCLYYYLSGRLILSREKRLFRINMSLILLVILALPVALYLFFVQKHELEISLFAMICFCCFLLALLLAWSIYNRRVNYKIALGCVIGTMLVVEGLCFIPAGKLFINNERHSISEVRKIPVLQHLPFYYVEGEELRIELVYESDRLIRPLNIRNMNLVESKLPFVLVSATPVDSVLDASKWEIDEIGRYDNNWQKTNSRKYNLDLVRYVSVLRIKSTDSTP</sequence>
<dbReference type="InterPro" id="IPR050297">
    <property type="entry name" value="LipidA_mod_glycosyltrf_83"/>
</dbReference>
<dbReference type="GO" id="GO:0010041">
    <property type="term" value="P:response to iron(III) ion"/>
    <property type="evidence" value="ECO:0007669"/>
    <property type="project" value="TreeGrafter"/>
</dbReference>
<feature type="domain" description="Glycosyltransferase RgtA/B/C/D-like" evidence="9">
    <location>
        <begin position="66"/>
        <end position="227"/>
    </location>
</feature>
<keyword evidence="4 10" id="KW-0808">Transferase</keyword>
<evidence type="ECO:0000259" key="9">
    <source>
        <dbReference type="Pfam" id="PF13231"/>
    </source>
</evidence>
<reference evidence="10" key="1">
    <citation type="submission" date="2019-08" db="EMBL/GenBank/DDBJ databases">
        <authorList>
            <person name="Kucharzyk K."/>
            <person name="Murdoch R.W."/>
            <person name="Higgins S."/>
            <person name="Loffler F."/>
        </authorList>
    </citation>
    <scope>NUCLEOTIDE SEQUENCE</scope>
</reference>
<feature type="transmembrane region" description="Helical" evidence="8">
    <location>
        <begin position="321"/>
        <end position="341"/>
    </location>
</feature>
<dbReference type="EMBL" id="VSSQ01005682">
    <property type="protein sequence ID" value="MPM30057.1"/>
    <property type="molecule type" value="Genomic_DNA"/>
</dbReference>
<feature type="transmembrane region" description="Helical" evidence="8">
    <location>
        <begin position="90"/>
        <end position="107"/>
    </location>
</feature>
<feature type="transmembrane region" description="Helical" evidence="8">
    <location>
        <begin position="187"/>
        <end position="206"/>
    </location>
</feature>
<evidence type="ECO:0000256" key="2">
    <source>
        <dbReference type="ARBA" id="ARBA00022475"/>
    </source>
</evidence>
<dbReference type="GO" id="GO:0008610">
    <property type="term" value="P:lipid biosynthetic process"/>
    <property type="evidence" value="ECO:0007669"/>
    <property type="project" value="UniProtKB-ARBA"/>
</dbReference>
<name>A0A644YP52_9ZZZZ</name>
<dbReference type="Pfam" id="PF13231">
    <property type="entry name" value="PMT_2"/>
    <property type="match status" value="1"/>
</dbReference>
<evidence type="ECO:0000256" key="4">
    <source>
        <dbReference type="ARBA" id="ARBA00022679"/>
    </source>
</evidence>
<dbReference type="GO" id="GO:0005886">
    <property type="term" value="C:plasma membrane"/>
    <property type="evidence" value="ECO:0007669"/>
    <property type="project" value="UniProtKB-SubCell"/>
</dbReference>
<feature type="transmembrane region" description="Helical" evidence="8">
    <location>
        <begin position="296"/>
        <end position="315"/>
    </location>
</feature>
<comment type="caution">
    <text evidence="10">The sequence shown here is derived from an EMBL/GenBank/DDBJ whole genome shotgun (WGS) entry which is preliminary data.</text>
</comment>
<feature type="transmembrane region" description="Helical" evidence="8">
    <location>
        <begin position="260"/>
        <end position="284"/>
    </location>
</feature>
<evidence type="ECO:0000313" key="10">
    <source>
        <dbReference type="EMBL" id="MPM30057.1"/>
    </source>
</evidence>
<dbReference type="PANTHER" id="PTHR33908:SF3">
    <property type="entry name" value="UNDECAPRENYL PHOSPHATE-ALPHA-4-AMINO-4-DEOXY-L-ARABINOSE ARABINOSYL TRANSFERASE"/>
    <property type="match status" value="1"/>
</dbReference>
<keyword evidence="6 8" id="KW-1133">Transmembrane helix</keyword>
<feature type="transmembrane region" description="Helical" evidence="8">
    <location>
        <begin position="382"/>
        <end position="402"/>
    </location>
</feature>
<evidence type="ECO:0000256" key="6">
    <source>
        <dbReference type="ARBA" id="ARBA00022989"/>
    </source>
</evidence>
<feature type="transmembrane region" description="Helical" evidence="8">
    <location>
        <begin position="414"/>
        <end position="434"/>
    </location>
</feature>
<feature type="transmembrane region" description="Helical" evidence="8">
    <location>
        <begin position="114"/>
        <end position="133"/>
    </location>
</feature>